<evidence type="ECO:0000256" key="1">
    <source>
        <dbReference type="ARBA" id="ARBA00005595"/>
    </source>
</evidence>
<organism evidence="3 4">
    <name type="scientific">Fonsecaea pedrosoi CBS 271.37</name>
    <dbReference type="NCBI Taxonomy" id="1442368"/>
    <lineage>
        <taxon>Eukaryota</taxon>
        <taxon>Fungi</taxon>
        <taxon>Dikarya</taxon>
        <taxon>Ascomycota</taxon>
        <taxon>Pezizomycotina</taxon>
        <taxon>Eurotiomycetes</taxon>
        <taxon>Chaetothyriomycetidae</taxon>
        <taxon>Chaetothyriales</taxon>
        <taxon>Herpotrichiellaceae</taxon>
        <taxon>Fonsecaea</taxon>
    </lineage>
</organism>
<evidence type="ECO:0000313" key="3">
    <source>
        <dbReference type="EMBL" id="KIW76577.1"/>
    </source>
</evidence>
<reference evidence="3 4" key="1">
    <citation type="submission" date="2015-01" db="EMBL/GenBank/DDBJ databases">
        <title>The Genome Sequence of Fonsecaea pedrosoi CBS 271.37.</title>
        <authorList>
            <consortium name="The Broad Institute Genomics Platform"/>
            <person name="Cuomo C."/>
            <person name="de Hoog S."/>
            <person name="Gorbushina A."/>
            <person name="Stielow B."/>
            <person name="Teixiera M."/>
            <person name="Abouelleil A."/>
            <person name="Chapman S.B."/>
            <person name="Priest M."/>
            <person name="Young S.K."/>
            <person name="Wortman J."/>
            <person name="Nusbaum C."/>
            <person name="Birren B."/>
        </authorList>
    </citation>
    <scope>NUCLEOTIDE SEQUENCE [LARGE SCALE GENOMIC DNA]</scope>
    <source>
        <strain evidence="3 4">CBS 271.37</strain>
    </source>
</reference>
<dbReference type="GO" id="GO:0005684">
    <property type="term" value="C:U2-type spliceosomal complex"/>
    <property type="evidence" value="ECO:0007669"/>
    <property type="project" value="TreeGrafter"/>
</dbReference>
<evidence type="ECO:0000313" key="4">
    <source>
        <dbReference type="Proteomes" id="UP000053029"/>
    </source>
</evidence>
<name>A0A0D2EQK1_9EURO</name>
<feature type="compositionally biased region" description="Low complexity" evidence="2">
    <location>
        <begin position="273"/>
        <end position="293"/>
    </location>
</feature>
<dbReference type="GO" id="GO:0000398">
    <property type="term" value="P:mRNA splicing, via spliceosome"/>
    <property type="evidence" value="ECO:0007669"/>
    <property type="project" value="InterPro"/>
</dbReference>
<dbReference type="RefSeq" id="XP_013280385.1">
    <property type="nucleotide sequence ID" value="XM_013424931.1"/>
</dbReference>
<dbReference type="PANTHER" id="PTHR12111:SF2">
    <property type="entry name" value="SPLICING FACTOR YJU2B-RELATED"/>
    <property type="match status" value="1"/>
</dbReference>
<dbReference type="EMBL" id="KN846974">
    <property type="protein sequence ID" value="KIW76577.1"/>
    <property type="molecule type" value="Genomic_DNA"/>
</dbReference>
<dbReference type="InterPro" id="IPR007590">
    <property type="entry name" value="Saf4/Yju2"/>
</dbReference>
<keyword evidence="4" id="KW-1185">Reference proteome</keyword>
<feature type="compositionally biased region" description="Polar residues" evidence="2">
    <location>
        <begin position="302"/>
        <end position="313"/>
    </location>
</feature>
<dbReference type="STRING" id="1442368.A0A0D2EQK1"/>
<sequence length="371" mass="41316">MQGFNMGRYVPPDLEGVVSFNTASGKGHALGSRARKLKTEGILTVRFECPFAIWCTHCRPEQLIGQGVRFNAEKKKVGNYFSTPVWSFRFKHAACGGWLEVRTDPKNAEYVVVEGGRRRDTGADKVLDGEILIAGGAVSEEDKARLERDGAFGTLEKKIQDKTLFDSQKERLENLLKASDRDWADPYERSRRLRAEFRVGRRKRQADEKSGEALKDKFGLGLDVVGESAEDGERAKFVDFGEHPDLASSFSATTSSSKTTPMFHSPRDKGNLTSSATTSSISSSSRSKSSTAAKQDQRKEILQSTLRSNTRMTSDPFLREQDVWQPRVKRKRADEGDAEGHHRHPEAKETKTTKVETNSTALVVGYDSDSS</sequence>
<dbReference type="AlphaFoldDB" id="A0A0D2EQK1"/>
<comment type="similarity">
    <text evidence="1">Belongs to the CWC16 family.</text>
</comment>
<proteinExistence type="inferred from homology"/>
<dbReference type="GO" id="GO:0071014">
    <property type="term" value="C:post-mRNA release spliceosomal complex"/>
    <property type="evidence" value="ECO:0007669"/>
    <property type="project" value="TreeGrafter"/>
</dbReference>
<dbReference type="GeneID" id="25308511"/>
<dbReference type="HOGENOM" id="CLU_050402_0_0_1"/>
<feature type="compositionally biased region" description="Low complexity" evidence="2">
    <location>
        <begin position="248"/>
        <end position="260"/>
    </location>
</feature>
<dbReference type="PANTHER" id="PTHR12111">
    <property type="entry name" value="SPLICING FACTOR YJU2"/>
    <property type="match status" value="1"/>
</dbReference>
<evidence type="ECO:0000256" key="2">
    <source>
        <dbReference type="SAM" id="MobiDB-lite"/>
    </source>
</evidence>
<gene>
    <name evidence="3" type="ORF">Z517_09021</name>
</gene>
<dbReference type="Proteomes" id="UP000053029">
    <property type="component" value="Unassembled WGS sequence"/>
</dbReference>
<feature type="region of interest" description="Disordered" evidence="2">
    <location>
        <begin position="247"/>
        <end position="371"/>
    </location>
</feature>
<dbReference type="Pfam" id="PF04502">
    <property type="entry name" value="Saf4_Yju2"/>
    <property type="match status" value="1"/>
</dbReference>
<protein>
    <submittedName>
        <fullName evidence="3">Uncharacterized protein</fullName>
    </submittedName>
</protein>
<dbReference type="OrthoDB" id="360327at2759"/>
<feature type="compositionally biased region" description="Basic and acidic residues" evidence="2">
    <location>
        <begin position="332"/>
        <end position="354"/>
    </location>
</feature>
<dbReference type="VEuPathDB" id="FungiDB:Z517_09021"/>
<accession>A0A0D2EQK1</accession>